<reference evidence="3" key="1">
    <citation type="submission" date="2017-02" db="EMBL/GenBank/DDBJ databases">
        <authorList>
            <person name="Dridi B."/>
        </authorList>
    </citation>
    <scope>NUCLEOTIDE SEQUENCE [LARGE SCALE GENOMIC DNA]</scope>
    <source>
        <strain evidence="3">bH819</strain>
    </source>
</reference>
<organism evidence="2 3">
    <name type="scientific">Vagococcus fluvialis bH819</name>
    <dbReference type="NCBI Taxonomy" id="1255619"/>
    <lineage>
        <taxon>Bacteria</taxon>
        <taxon>Bacillati</taxon>
        <taxon>Bacillota</taxon>
        <taxon>Bacilli</taxon>
        <taxon>Lactobacillales</taxon>
        <taxon>Enterococcaceae</taxon>
        <taxon>Vagococcus</taxon>
    </lineage>
</organism>
<evidence type="ECO:0000313" key="3">
    <source>
        <dbReference type="Proteomes" id="UP000195918"/>
    </source>
</evidence>
<evidence type="ECO:0000256" key="1">
    <source>
        <dbReference type="SAM" id="Phobius"/>
    </source>
</evidence>
<protein>
    <recommendedName>
        <fullName evidence="4">Flp pilus assembly protein TadB</fullName>
    </recommendedName>
</protein>
<feature type="transmembrane region" description="Helical" evidence="1">
    <location>
        <begin position="212"/>
        <end position="229"/>
    </location>
</feature>
<feature type="transmembrane region" description="Helical" evidence="1">
    <location>
        <begin position="43"/>
        <end position="72"/>
    </location>
</feature>
<dbReference type="EMBL" id="FWFD01000019">
    <property type="protein sequence ID" value="SLM87089.1"/>
    <property type="molecule type" value="Genomic_DNA"/>
</dbReference>
<dbReference type="AlphaFoldDB" id="A0A1X6WS62"/>
<name>A0A1X6WS62_9ENTE</name>
<keyword evidence="1" id="KW-0812">Transmembrane</keyword>
<dbReference type="RefSeq" id="WP_086952707.1">
    <property type="nucleotide sequence ID" value="NZ_FWFD01000019.1"/>
</dbReference>
<keyword evidence="3" id="KW-1185">Reference proteome</keyword>
<keyword evidence="1" id="KW-1133">Transmembrane helix</keyword>
<feature type="transmembrane region" description="Helical" evidence="1">
    <location>
        <begin position="241"/>
        <end position="262"/>
    </location>
</feature>
<dbReference type="OrthoDB" id="2806681at2"/>
<gene>
    <name evidence="2" type="ORF">FM121_13405</name>
</gene>
<dbReference type="Proteomes" id="UP000195918">
    <property type="component" value="Unassembled WGS sequence"/>
</dbReference>
<accession>A0A1X6WS62</accession>
<evidence type="ECO:0000313" key="2">
    <source>
        <dbReference type="EMBL" id="SLM87089.1"/>
    </source>
</evidence>
<sequence length="273" mass="31413">MDIKKVTTKRKGLVDLNELNAIQVAYGKPINHKDYLNYVGIPAFFLALFSFLLLFYWWVSLGFAVLGAVYGLKVIMPKSIKRAYEMASLNERNSFINSMTQILTDKNKTVSKALEIVASRLSGELKEDVEVLLARTTGADRFQVSKAFSMISKKYEKDVVFCQYLEQLETSIYEGRENVDTFKQIKTHHKDVLLKTNKFLSIKNGHLMNMKIMLSAIFLFIIMAIFSNTPEQYYNQYSRHIIGWITSGVYMAVISTLISGFFKKYFDDEIMSL</sequence>
<evidence type="ECO:0008006" key="4">
    <source>
        <dbReference type="Google" id="ProtNLM"/>
    </source>
</evidence>
<keyword evidence="1" id="KW-0472">Membrane</keyword>
<proteinExistence type="predicted"/>